<dbReference type="KEGG" id="hsc:HVS_13635"/>
<dbReference type="InterPro" id="IPR001296">
    <property type="entry name" value="Glyco_trans_1"/>
</dbReference>
<sequence>MIKILHIVSSLEYGGGVQTMLYNYYTNMNNKDICFDFIVHGNKKGEYEELFGEMGSTIIHVTPKKKSLLKNLKEINHVMLMKDYDIVHVHQNLSSGLSLLLAKIHNIPIRISHSHSYKKNNSLLQTFKEFPLRFLNNNFSNYKFACERNAGKWLFGNTWEENEYNLIMYNAIDLNKFSYNPKIRNNYREELGLNNKFIMLHIGRLSNEKNQEFSIEILKELLSIEPNAVLLLVGSGNNEEKLKNIVQGKGLNNYVKFLGVRKDVSELMNAADILLLPSKNEGLGMVAIEAQSCGLKVLASDNVPRATNLTELIEYLPLDSSINIWIEKIISSKSYKRKVLIENTKFHNYSIQMQAKKYEEWIRNRILNK</sequence>
<feature type="domain" description="Glycosyl transferase family 1" evidence="1">
    <location>
        <begin position="185"/>
        <end position="303"/>
    </location>
</feature>
<dbReference type="Gene3D" id="3.40.50.2000">
    <property type="entry name" value="Glycogen Phosphorylase B"/>
    <property type="match status" value="2"/>
</dbReference>
<evidence type="ECO:0000313" key="3">
    <source>
        <dbReference type="Proteomes" id="UP000233534"/>
    </source>
</evidence>
<dbReference type="Proteomes" id="UP000233534">
    <property type="component" value="Chromosome"/>
</dbReference>
<dbReference type="Pfam" id="PF00534">
    <property type="entry name" value="Glycos_transf_1"/>
    <property type="match status" value="1"/>
</dbReference>
<proteinExistence type="predicted"/>
<dbReference type="EMBL" id="CP025197">
    <property type="protein sequence ID" value="AUG58592.1"/>
    <property type="molecule type" value="Genomic_DNA"/>
</dbReference>
<dbReference type="AlphaFoldDB" id="A0A2K9E4D4"/>
<keyword evidence="3" id="KW-1185">Reference proteome</keyword>
<dbReference type="RefSeq" id="WP_101303147.1">
    <property type="nucleotide sequence ID" value="NZ_CP025197.1"/>
</dbReference>
<dbReference type="PANTHER" id="PTHR12526">
    <property type="entry name" value="GLYCOSYLTRANSFERASE"/>
    <property type="match status" value="1"/>
</dbReference>
<name>A0A2K9E4D4_9FIRM</name>
<reference evidence="2 3" key="1">
    <citation type="submission" date="2017-12" db="EMBL/GenBank/DDBJ databases">
        <title>Complete genome sequence of Herbivorax saccincola GGR1, a novel Cellulosome-producing hydrolytic bacterium in a thermophilic biogas plant, established by Illumina and Nanopore MinION sequencing.</title>
        <authorList>
            <person name="Pechtl A."/>
            <person name="Ruckert C."/>
            <person name="Koeck D.E."/>
            <person name="Maus I."/>
            <person name="Winkler A."/>
            <person name="Kalinowski J."/>
            <person name="Puhler A."/>
            <person name="Schwarz W.W."/>
            <person name="Zverlov V.V."/>
            <person name="Schluter A."/>
            <person name="Liebl W."/>
        </authorList>
    </citation>
    <scope>NUCLEOTIDE SEQUENCE [LARGE SCALE GENOMIC DNA]</scope>
    <source>
        <strain evidence="3">SR1</strain>
    </source>
</reference>
<organism evidence="2 3">
    <name type="scientific">Acetivibrio saccincola</name>
    <dbReference type="NCBI Taxonomy" id="1677857"/>
    <lineage>
        <taxon>Bacteria</taxon>
        <taxon>Bacillati</taxon>
        <taxon>Bacillota</taxon>
        <taxon>Clostridia</taxon>
        <taxon>Eubacteriales</taxon>
        <taxon>Oscillospiraceae</taxon>
        <taxon>Acetivibrio</taxon>
    </lineage>
</organism>
<dbReference type="GO" id="GO:0016757">
    <property type="term" value="F:glycosyltransferase activity"/>
    <property type="evidence" value="ECO:0007669"/>
    <property type="project" value="UniProtKB-KW"/>
</dbReference>
<evidence type="ECO:0000313" key="2">
    <source>
        <dbReference type="EMBL" id="AUG58592.1"/>
    </source>
</evidence>
<evidence type="ECO:0000259" key="1">
    <source>
        <dbReference type="Pfam" id="PF00534"/>
    </source>
</evidence>
<protein>
    <submittedName>
        <fullName evidence="2">Glycosyltransferase EpsF</fullName>
        <ecNumber evidence="2">2.4.-.-</ecNumber>
    </submittedName>
</protein>
<gene>
    <name evidence="2" type="primary">epsF2</name>
    <name evidence="2" type="ORF">HVS_13635</name>
</gene>
<keyword evidence="2" id="KW-0328">Glycosyltransferase</keyword>
<dbReference type="EC" id="2.4.-.-" evidence="2"/>
<accession>A0A2K9E4D4</accession>
<dbReference type="PANTHER" id="PTHR12526:SF630">
    <property type="entry name" value="GLYCOSYLTRANSFERASE"/>
    <property type="match status" value="1"/>
</dbReference>
<dbReference type="SUPFAM" id="SSF53756">
    <property type="entry name" value="UDP-Glycosyltransferase/glycogen phosphorylase"/>
    <property type="match status" value="1"/>
</dbReference>
<keyword evidence="2" id="KW-0808">Transferase</keyword>